<evidence type="ECO:0000256" key="5">
    <source>
        <dbReference type="ARBA" id="ARBA00023160"/>
    </source>
</evidence>
<dbReference type="Pfam" id="PF00682">
    <property type="entry name" value="HMGL-like"/>
    <property type="match status" value="1"/>
</dbReference>
<dbReference type="InterPro" id="IPR013785">
    <property type="entry name" value="Aldolase_TIM"/>
</dbReference>
<dbReference type="InterPro" id="IPR001882">
    <property type="entry name" value="Biotin_BS"/>
</dbReference>
<keyword evidence="2" id="KW-0444">Lipid biosynthesis</keyword>
<dbReference type="GO" id="GO:0006633">
    <property type="term" value="P:fatty acid biosynthetic process"/>
    <property type="evidence" value="ECO:0007669"/>
    <property type="project" value="UniProtKB-KW"/>
</dbReference>
<keyword evidence="6" id="KW-0092">Biotin</keyword>
<evidence type="ECO:0000256" key="6">
    <source>
        <dbReference type="ARBA" id="ARBA00023267"/>
    </source>
</evidence>
<dbReference type="NCBIfam" id="TIGR00531">
    <property type="entry name" value="BCCP"/>
    <property type="match status" value="1"/>
</dbReference>
<dbReference type="PROSITE" id="PS50991">
    <property type="entry name" value="PYR_CT"/>
    <property type="match status" value="1"/>
</dbReference>
<dbReference type="Gene3D" id="2.40.50.100">
    <property type="match status" value="1"/>
</dbReference>
<dbReference type="GO" id="GO:0003989">
    <property type="term" value="F:acetyl-CoA carboxylase activity"/>
    <property type="evidence" value="ECO:0007669"/>
    <property type="project" value="InterPro"/>
</dbReference>
<dbReference type="InterPro" id="IPR000891">
    <property type="entry name" value="PYR_CT"/>
</dbReference>
<evidence type="ECO:0000256" key="4">
    <source>
        <dbReference type="ARBA" id="ARBA00023098"/>
    </source>
</evidence>
<accession>A0AAU9D955</accession>
<keyword evidence="9" id="KW-0670">Pyruvate</keyword>
<keyword evidence="4" id="KW-0443">Lipid metabolism</keyword>
<dbReference type="PANTHER" id="PTHR43778:SF2">
    <property type="entry name" value="PYRUVATE CARBOXYLASE, MITOCHONDRIAL"/>
    <property type="match status" value="1"/>
</dbReference>
<dbReference type="Proteomes" id="UP001321582">
    <property type="component" value="Chromosome"/>
</dbReference>
<dbReference type="Pfam" id="PF00364">
    <property type="entry name" value="Biotin_lipoyl"/>
    <property type="match status" value="1"/>
</dbReference>
<dbReference type="InterPro" id="IPR011053">
    <property type="entry name" value="Single_hybrid_motif"/>
</dbReference>
<feature type="domain" description="Pyruvate carboxyltransferase" evidence="8">
    <location>
        <begin position="2"/>
        <end position="262"/>
    </location>
</feature>
<dbReference type="FunFam" id="2.40.50.100:FF:000003">
    <property type="entry name" value="Acetyl-CoA carboxylase biotin carboxyl carrier protein"/>
    <property type="match status" value="1"/>
</dbReference>
<dbReference type="CDD" id="cd06850">
    <property type="entry name" value="biotinyl_domain"/>
    <property type="match status" value="1"/>
</dbReference>
<dbReference type="RefSeq" id="WP_307904754.1">
    <property type="nucleotide sequence ID" value="NZ_AP027059.1"/>
</dbReference>
<dbReference type="GO" id="GO:0009317">
    <property type="term" value="C:acetyl-CoA carboxylase complex"/>
    <property type="evidence" value="ECO:0007669"/>
    <property type="project" value="InterPro"/>
</dbReference>
<evidence type="ECO:0000313" key="10">
    <source>
        <dbReference type="Proteomes" id="UP001321582"/>
    </source>
</evidence>
<sequence>MVRFTDTTLRDAHQSLWATRLKTDEMLPILKELDEAGFYSLEVWGGATFDVSLRYLNEDPWERLRRIKSEVKNTPLQMLVRGQNLVGYKHYSDDVVDSFIGKAVDNGIDIIRTFDALNDLRNLEKVISAGKREGAHVQGAIVYTISPIHKMEYNIELAKRLADMGVNSLAIKDMAGLLTPYDAFHLVKKLKEETGLMIQLHSHYTSGMAAMTYLKGIEAGADIVDTAVASMALHTSQPAAETMVAVLKNTKYDTGMDIKKLSIVSEYFETLAEEKAYNRPKQGLIDIKVLSHQVPGGMISNLLSQLDQQGAGDRIDDVLAELPRVRKDLGYPPLVTPTSQFVGTQAVLNVLLGERYKIVPEEVKNYIKGYYGTAPGEINPLLKKKIIKNEGIINVRPADLLEPAMEKAKEELPKELVTQEEDYLSYAMFPQITLKYLTLKHDPTAGDLIMGGDEDMRINIEILKQLAESLEENSVGELVLETKTGKVVLKRNTKSPVQTVATQQQVIQEPVAVAVEEATPVQTQESIDEDKYTKVLSPMVGTFYASPAPDVDPFVKEGDIVKKGDTLAIVEAMKLMNEVKSEVSGKVVKILAENSKPVRQGDVLMLIEE</sequence>
<name>A0AAU9D955_9FUSO</name>
<dbReference type="SUPFAM" id="SSF51230">
    <property type="entry name" value="Single hybrid motif"/>
    <property type="match status" value="1"/>
</dbReference>
<dbReference type="PROSITE" id="PS50968">
    <property type="entry name" value="BIOTINYL_LIPOYL"/>
    <property type="match status" value="1"/>
</dbReference>
<dbReference type="EMBL" id="AP027059">
    <property type="protein sequence ID" value="BDU49810.1"/>
    <property type="molecule type" value="Genomic_DNA"/>
</dbReference>
<evidence type="ECO:0000259" key="7">
    <source>
        <dbReference type="PROSITE" id="PS50968"/>
    </source>
</evidence>
<gene>
    <name evidence="9" type="ORF">HLVA_03790</name>
</gene>
<keyword evidence="10" id="KW-1185">Reference proteome</keyword>
<feature type="domain" description="Lipoyl-binding" evidence="7">
    <location>
        <begin position="532"/>
        <end position="608"/>
    </location>
</feature>
<evidence type="ECO:0000256" key="1">
    <source>
        <dbReference type="ARBA" id="ARBA00005194"/>
    </source>
</evidence>
<proteinExistence type="predicted"/>
<evidence type="ECO:0000256" key="3">
    <source>
        <dbReference type="ARBA" id="ARBA00022832"/>
    </source>
</evidence>
<dbReference type="CDD" id="cd07937">
    <property type="entry name" value="DRE_TIM_PC_TC_5S"/>
    <property type="match status" value="1"/>
</dbReference>
<comment type="pathway">
    <text evidence="1">Lipid metabolism; fatty acid biosynthesis.</text>
</comment>
<reference evidence="9 10" key="1">
    <citation type="submission" date="2022-11" db="EMBL/GenBank/DDBJ databases">
        <title>Haliovirga abyssi gen. nov., sp. nov., a mesophilic fermentative bacterium isolated from the Iheya North hydrothermal field and the proposal of Haliovirgaceae fam. nov.</title>
        <authorList>
            <person name="Miyazaki U."/>
            <person name="Tame A."/>
            <person name="Miyazaki J."/>
            <person name="Takai K."/>
            <person name="Sawayama S."/>
            <person name="Kitajima M."/>
            <person name="Okamoto A."/>
            <person name="Nakagawa S."/>
        </authorList>
    </citation>
    <scope>NUCLEOTIDE SEQUENCE [LARGE SCALE GENOMIC DNA]</scope>
    <source>
        <strain evidence="9 10">IC12</strain>
    </source>
</reference>
<dbReference type="Gene3D" id="3.20.20.70">
    <property type="entry name" value="Aldolase class I"/>
    <property type="match status" value="1"/>
</dbReference>
<dbReference type="KEGG" id="haby:HLVA_03790"/>
<evidence type="ECO:0000313" key="9">
    <source>
        <dbReference type="EMBL" id="BDU49810.1"/>
    </source>
</evidence>
<protein>
    <submittedName>
        <fullName evidence="9">Pyruvate carboxylase subunit B</fullName>
    </submittedName>
</protein>
<dbReference type="GO" id="GO:0006094">
    <property type="term" value="P:gluconeogenesis"/>
    <property type="evidence" value="ECO:0007669"/>
    <property type="project" value="TreeGrafter"/>
</dbReference>
<dbReference type="SUPFAM" id="SSF51569">
    <property type="entry name" value="Aldolase"/>
    <property type="match status" value="1"/>
</dbReference>
<dbReference type="InterPro" id="IPR003379">
    <property type="entry name" value="Carboxylase_cons_dom"/>
</dbReference>
<organism evidence="9 10">
    <name type="scientific">Haliovirga abyssi</name>
    <dbReference type="NCBI Taxonomy" id="2996794"/>
    <lineage>
        <taxon>Bacteria</taxon>
        <taxon>Fusobacteriati</taxon>
        <taxon>Fusobacteriota</taxon>
        <taxon>Fusobacteriia</taxon>
        <taxon>Fusobacteriales</taxon>
        <taxon>Haliovirgaceae</taxon>
        <taxon>Haliovirga</taxon>
    </lineage>
</organism>
<dbReference type="GO" id="GO:0004736">
    <property type="term" value="F:pyruvate carboxylase activity"/>
    <property type="evidence" value="ECO:0007669"/>
    <property type="project" value="TreeGrafter"/>
</dbReference>
<evidence type="ECO:0000256" key="2">
    <source>
        <dbReference type="ARBA" id="ARBA00022516"/>
    </source>
</evidence>
<dbReference type="InterPro" id="IPR001249">
    <property type="entry name" value="AcCoA_biotinCC"/>
</dbReference>
<dbReference type="AlphaFoldDB" id="A0AAU9D955"/>
<dbReference type="InterPro" id="IPR055268">
    <property type="entry name" value="PCB-like"/>
</dbReference>
<dbReference type="PRINTS" id="PR01071">
    <property type="entry name" value="ACOABIOTINCC"/>
</dbReference>
<dbReference type="PANTHER" id="PTHR43778">
    <property type="entry name" value="PYRUVATE CARBOXYLASE"/>
    <property type="match status" value="1"/>
</dbReference>
<dbReference type="SUPFAM" id="SSF89000">
    <property type="entry name" value="post-HMGL domain-like"/>
    <property type="match status" value="1"/>
</dbReference>
<dbReference type="Pfam" id="PF02436">
    <property type="entry name" value="PYC_OADA"/>
    <property type="match status" value="1"/>
</dbReference>
<dbReference type="NCBIfam" id="NF006761">
    <property type="entry name" value="PRK09282.1"/>
    <property type="match status" value="1"/>
</dbReference>
<evidence type="ECO:0000259" key="8">
    <source>
        <dbReference type="PROSITE" id="PS50991"/>
    </source>
</evidence>
<dbReference type="PROSITE" id="PS00188">
    <property type="entry name" value="BIOTIN"/>
    <property type="match status" value="1"/>
</dbReference>
<keyword evidence="5" id="KW-0275">Fatty acid biosynthesis</keyword>
<dbReference type="InterPro" id="IPR000089">
    <property type="entry name" value="Biotin_lipoyl"/>
</dbReference>
<keyword evidence="3" id="KW-0276">Fatty acid metabolism</keyword>